<dbReference type="Pfam" id="PF01833">
    <property type="entry name" value="TIG"/>
    <property type="match status" value="5"/>
</dbReference>
<evidence type="ECO:0000313" key="5">
    <source>
        <dbReference type="EMBL" id="GFR45051.1"/>
    </source>
</evidence>
<evidence type="ECO:0000313" key="6">
    <source>
        <dbReference type="Proteomes" id="UP001054857"/>
    </source>
</evidence>
<dbReference type="PROSITE" id="PS51820">
    <property type="entry name" value="PA14"/>
    <property type="match status" value="1"/>
</dbReference>
<name>A0AAD3HLJ5_9CHLO</name>
<dbReference type="InterPro" id="IPR052387">
    <property type="entry name" value="Fibrocystin"/>
</dbReference>
<organism evidence="5 6">
    <name type="scientific">Astrephomene gubernaculifera</name>
    <dbReference type="NCBI Taxonomy" id="47775"/>
    <lineage>
        <taxon>Eukaryota</taxon>
        <taxon>Viridiplantae</taxon>
        <taxon>Chlorophyta</taxon>
        <taxon>core chlorophytes</taxon>
        <taxon>Chlorophyceae</taxon>
        <taxon>CS clade</taxon>
        <taxon>Chlamydomonadales</taxon>
        <taxon>Astrephomenaceae</taxon>
        <taxon>Astrephomene</taxon>
    </lineage>
</organism>
<sequence>MHLLVVGILFVAAFELSLRGQSATINALNISTFTPLEGSLAGGTRLAIYGAGFDNQFTGSLSVAIGPYPCQVLVTQSSAQVVTCEASPGLSGTYWVSVTSRGPDGITATAAAWGFTYTASRTPVMRAVQPSAGPPGASIAIIGNPVDVVTRDCGPTAWGDSDCLGGIRVGRLLCAVPEGDISRIYDVRSQRLRSAGQTFQINCTMPQPQRNNPKMPSVVPGLGTAGMYNVTLAFEATSRGGRAGVHSSAWLYKADGTPYMYEQYPEVSYITPSAGSSAGGTLVTIYGRGFPDFHRGLDDKVEIQISPGMPCVVQDSVYDKITCMTSARPDKLTPDVSTAVVRGLYSGMRGAEYEVYPTGPDRTPGFRELWKLNTTIRAVDLPNGYVGVLMDTMEGRTADYGLPYHCSRMKGFFRAPRDANYTFYAAADDYAQLNGTWIQDGGGEVQQVLLNVTSPTALLDWKNLSSSQASAPIRLSSGQPILLELNHCNVLSYGTAQLGVRVSSSSPATNSLSEVQRIHVTSARVPRSVAISYMYVSSSSPPAVAVQVLVSADSPTRFSDRRLGLQLVLNVLNGLATVKLPVAATAAELTATTIAALLESHNGTVLNNTTFGIRKSISGTTLTLELGGDKEVLKAMNVVSFRLLDLGTHVIVPSITDCEFANPLLQPVTGTEAINAFTSLPSTAQTQAEALDLNLFTVTHRSAATVQTSTPAGSWQLSVQTANGSFNVDTLPYNATAEQVATAVTNLTGIEVAVYRSSNVRQGAYLATVWNITWPRLASGSSSTGRSSDSAAVTVLASPGVGFPSAAVLATEDRAASAAPSGTIRVSFGGECEWTELNVFKDPLDVIQAKLGSLPGFKAPPRDAIRVANDDGSVDVAFSYDSIANPGDQPLLRVVDTRGLVGEDPTAWVVADSTGSTDQVFFPIPVDMIHLPIPLENTITLSVNGAAAACTHPSGTCSYAYEGSLTPKITSVRPTTLSFGDGQTSALLTILGKGFTPANSSNTTNSSGLGSSSSGIGAVAVTVGGANCSVVSSNDTAVSCALQRGAVSAGKHSVVLSVPGKGYASGAGKVVISNLMISDMPPLLLSAQGMTQISINGEGFGSTEAECSNLRLLIGDVACWTVSCTPTSLTAIFPGGPVGVNLPVKLQVLESGTVVVDYTAATVVAAVDDLAPAVLLHTASVGALGGDIMLTLLPEGMTADLIASISLVPAVNTSPAAAITGTGSSIANISTLAVAMAKAYPCSFSPADDFAEAAAGAVTTISSTAGPLPRGGYYVRVVLTEALSGLTLLSSKTLTVDLAVTDINPKVGSVGGGTSLKISGRGFSPRAVDNLVFLSVPVSTTFRTGRMPCDVLSATATEIECRTRPYFLAEVDMEDPHARKLTPTVATDLAVDVVACTWTDDATSSLETCLTKGSMARCEASSSQQQSCLFSYTASATPVFGSITPSTGQGGTEVHVLGRNLGSVVEMRFLTAAGDIQAACAASEDFGPPGTEAVMCEVPADLPLGNYSLVLITDTGGASVDPYGASTFSCQASMISVQPSAVSLAGGLPLTVTVSGADLQSLNLSTFSVTLGAGVLGSAGLPCTGLTASSATELSCMAPALTGWVLAEVWKSLDDDVLQSLDNYGDPDEVLLVEGDDFSSADSGLAAPAGAVPGRMWAGRATFYMQLLTDTEAVVSFSAVNLTELWVDGSLVGGVTQGSQTFPVTLSAGLRKLTLAFHQTTQSANTSFKLSGDTSTLEGMAWAKVTPVAPRTPLQVMVTVNGAPFEAACDEQHVPLLSSANQQASLNFEPTAVNLAAGSPSCSVVYSAYKTPTLAAEVFSLSRSGVQLPNRTASVRTLYAYGSFLSSALESEVTITVGGLDCGSKTTAVIAASASSVSGNGGTSITRLACTVPPLPLGDWPVVITVAGYGATRLPLSFWTDSPVLSSNLTDDGLLGDLSALQTTCQVSLFGGGALDLTGTSNIADLQDAIASQQLAVSWDRSDESATGACVQTAISNCSWLGRPTPPQAAVNASKLSITLDWAGGAPVVSVGRYKLADLPAPAAATTVWPELLSYIDNAAVQSSMKWRIKQASSTAAGGTSESWGLASMCGGYTPYIYELSPTTANPDMIDGEVQAQVRWRLTGVGSADGVLQTADISTPSLATLEFEPHDGSRRTLTCIQPTVISSTATETTYDETFSCRLPPYMTATQYTVWLCVQPYGCGYYPGSWGVTYQPLGFQEGFPTSGPATGGTVLGVKSSGHSMDPTAIKERSRSRIQA</sequence>
<dbReference type="InterPro" id="IPR002909">
    <property type="entry name" value="IPT_dom"/>
</dbReference>
<dbReference type="Gene3D" id="2.60.40.10">
    <property type="entry name" value="Immunoglobulins"/>
    <property type="match status" value="6"/>
</dbReference>
<dbReference type="PANTHER" id="PTHR46769:SF2">
    <property type="entry name" value="FIBROCYSTIN-L ISOFORM 2 PRECURSOR-RELATED"/>
    <property type="match status" value="1"/>
</dbReference>
<keyword evidence="1 3" id="KW-0732">Signal</keyword>
<comment type="caution">
    <text evidence="5">The sequence shown here is derived from an EMBL/GenBank/DDBJ whole genome shotgun (WGS) entry which is preliminary data.</text>
</comment>
<accession>A0AAD3HLJ5</accession>
<evidence type="ECO:0000256" key="2">
    <source>
        <dbReference type="SAM" id="MobiDB-lite"/>
    </source>
</evidence>
<dbReference type="SMART" id="SM00429">
    <property type="entry name" value="IPT"/>
    <property type="match status" value="5"/>
</dbReference>
<dbReference type="PANTHER" id="PTHR46769">
    <property type="entry name" value="POLYCYSTIC KIDNEY AND HEPATIC DISEASE 1 (AUTOSOMAL RECESSIVE)-LIKE 1"/>
    <property type="match status" value="1"/>
</dbReference>
<dbReference type="CDD" id="cd00102">
    <property type="entry name" value="IPT"/>
    <property type="match status" value="1"/>
</dbReference>
<protein>
    <recommendedName>
        <fullName evidence="4">PA14 domain-containing protein</fullName>
    </recommendedName>
</protein>
<evidence type="ECO:0000256" key="3">
    <source>
        <dbReference type="SAM" id="SignalP"/>
    </source>
</evidence>
<dbReference type="EMBL" id="BMAR01000009">
    <property type="protein sequence ID" value="GFR45051.1"/>
    <property type="molecule type" value="Genomic_DNA"/>
</dbReference>
<dbReference type="InterPro" id="IPR013783">
    <property type="entry name" value="Ig-like_fold"/>
</dbReference>
<feature type="domain" description="PA14" evidence="4">
    <location>
        <begin position="346"/>
        <end position="516"/>
    </location>
</feature>
<gene>
    <name evidence="5" type="ORF">Agub_g6422</name>
</gene>
<evidence type="ECO:0000256" key="1">
    <source>
        <dbReference type="ARBA" id="ARBA00022729"/>
    </source>
</evidence>
<feature type="region of interest" description="Disordered" evidence="2">
    <location>
        <begin position="2229"/>
        <end position="2258"/>
    </location>
</feature>
<feature type="compositionally biased region" description="Basic and acidic residues" evidence="2">
    <location>
        <begin position="2247"/>
        <end position="2258"/>
    </location>
</feature>
<proteinExistence type="predicted"/>
<dbReference type="SUPFAM" id="SSF81296">
    <property type="entry name" value="E set domains"/>
    <property type="match status" value="5"/>
</dbReference>
<feature type="chain" id="PRO_5042233972" description="PA14 domain-containing protein" evidence="3">
    <location>
        <begin position="21"/>
        <end position="2258"/>
    </location>
</feature>
<evidence type="ECO:0000259" key="4">
    <source>
        <dbReference type="PROSITE" id="PS51820"/>
    </source>
</evidence>
<feature type="signal peptide" evidence="3">
    <location>
        <begin position="1"/>
        <end position="20"/>
    </location>
</feature>
<dbReference type="CDD" id="cd00603">
    <property type="entry name" value="IPT_PCSR"/>
    <property type="match status" value="4"/>
</dbReference>
<dbReference type="InterPro" id="IPR014756">
    <property type="entry name" value="Ig_E-set"/>
</dbReference>
<dbReference type="Proteomes" id="UP001054857">
    <property type="component" value="Unassembled WGS sequence"/>
</dbReference>
<keyword evidence="6" id="KW-1185">Reference proteome</keyword>
<reference evidence="5 6" key="1">
    <citation type="journal article" date="2021" name="Sci. Rep.">
        <title>Genome sequencing of the multicellular alga Astrephomene provides insights into convergent evolution of germ-soma differentiation.</title>
        <authorList>
            <person name="Yamashita S."/>
            <person name="Yamamoto K."/>
            <person name="Matsuzaki R."/>
            <person name="Suzuki S."/>
            <person name="Yamaguchi H."/>
            <person name="Hirooka S."/>
            <person name="Minakuchi Y."/>
            <person name="Miyagishima S."/>
            <person name="Kawachi M."/>
            <person name="Toyoda A."/>
            <person name="Nozaki H."/>
        </authorList>
    </citation>
    <scope>NUCLEOTIDE SEQUENCE [LARGE SCALE GENOMIC DNA]</scope>
    <source>
        <strain evidence="5 6">NIES-4017</strain>
    </source>
</reference>
<dbReference type="InterPro" id="IPR037524">
    <property type="entry name" value="PA14/GLEYA"/>
</dbReference>